<dbReference type="InterPro" id="IPR052535">
    <property type="entry name" value="Bacilysin_H2HPP_isomerase"/>
</dbReference>
<keyword evidence="3" id="KW-1185">Reference proteome</keyword>
<dbReference type="InterPro" id="IPR014710">
    <property type="entry name" value="RmlC-like_jellyroll"/>
</dbReference>
<dbReference type="Proteomes" id="UP000002221">
    <property type="component" value="Chromosome"/>
</dbReference>
<dbReference type="RefSeq" id="WP_012843670.1">
    <property type="nucleotide sequence ID" value="NC_013501.1"/>
</dbReference>
<organism evidence="2 3">
    <name type="scientific">Rhodothermus marinus (strain ATCC 43812 / DSM 4252 / R-10)</name>
    <name type="common">Rhodothermus obamensis</name>
    <dbReference type="NCBI Taxonomy" id="518766"/>
    <lineage>
        <taxon>Bacteria</taxon>
        <taxon>Pseudomonadati</taxon>
        <taxon>Rhodothermota</taxon>
        <taxon>Rhodothermia</taxon>
        <taxon>Rhodothermales</taxon>
        <taxon>Rhodothermaceae</taxon>
        <taxon>Rhodothermus</taxon>
    </lineage>
</organism>
<dbReference type="InterPro" id="IPR025499">
    <property type="entry name" value="KdgF"/>
</dbReference>
<dbReference type="AlphaFoldDB" id="D0MHV0"/>
<reference evidence="2 3" key="1">
    <citation type="journal article" date="2009" name="Stand. Genomic Sci.">
        <title>Complete genome sequence of Rhodothermus marinus type strain (R-10).</title>
        <authorList>
            <person name="Nolan M."/>
            <person name="Tindall B.J."/>
            <person name="Pomrenke H."/>
            <person name="Lapidus A."/>
            <person name="Copeland A."/>
            <person name="Glavina Del Rio T."/>
            <person name="Lucas S."/>
            <person name="Chen F."/>
            <person name="Tice H."/>
            <person name="Cheng J.F."/>
            <person name="Saunders E."/>
            <person name="Han C."/>
            <person name="Bruce D."/>
            <person name="Goodwin L."/>
            <person name="Chain P."/>
            <person name="Pitluck S."/>
            <person name="Ovchinikova G."/>
            <person name="Pati A."/>
            <person name="Ivanova N."/>
            <person name="Mavromatis K."/>
            <person name="Chen A."/>
            <person name="Palaniappan K."/>
            <person name="Land M."/>
            <person name="Hauser L."/>
            <person name="Chang Y.J."/>
            <person name="Jeffries C.D."/>
            <person name="Brettin T."/>
            <person name="Goker M."/>
            <person name="Bristow J."/>
            <person name="Eisen J.A."/>
            <person name="Markowitz V."/>
            <person name="Hugenholtz P."/>
            <person name="Kyrpides N.C."/>
            <person name="Klenk H.P."/>
            <person name="Detter J.C."/>
        </authorList>
    </citation>
    <scope>NUCLEOTIDE SEQUENCE [LARGE SCALE GENOMIC DNA]</scope>
    <source>
        <strain evidence="3">ATCC 43812 / DSM 4252 / R-10</strain>
    </source>
</reference>
<evidence type="ECO:0000313" key="3">
    <source>
        <dbReference type="Proteomes" id="UP000002221"/>
    </source>
</evidence>
<proteinExistence type="predicted"/>
<dbReference type="SUPFAM" id="SSF51182">
    <property type="entry name" value="RmlC-like cupins"/>
    <property type="match status" value="1"/>
</dbReference>
<dbReference type="HOGENOM" id="CLU_134269_1_1_10"/>
<dbReference type="PANTHER" id="PTHR40112">
    <property type="entry name" value="H2HPP ISOMERASE"/>
    <property type="match status" value="1"/>
</dbReference>
<sequence length="121" mass="13531">MEMTTKNQSKRFVFSQEVAWEDLGGGIRRQILGYDEHLMLVRVLFEKGAVGVVHHHPHRQTTYVESGVFRVRIGDEEAILRAGDGFFVPPDVPHGAEALEAGSLIDVFAPARRSFLGLDED</sequence>
<protein>
    <submittedName>
        <fullName evidence="2">Cupin 2 conserved barrel domain protein</fullName>
    </submittedName>
</protein>
<dbReference type="InterPro" id="IPR013096">
    <property type="entry name" value="Cupin_2"/>
</dbReference>
<dbReference type="Gene3D" id="2.60.120.10">
    <property type="entry name" value="Jelly Rolls"/>
    <property type="match status" value="1"/>
</dbReference>
<dbReference type="PANTHER" id="PTHR40112:SF1">
    <property type="entry name" value="H2HPP ISOMERASE"/>
    <property type="match status" value="1"/>
</dbReference>
<feature type="domain" description="Cupin type-2" evidence="1">
    <location>
        <begin position="42"/>
        <end position="100"/>
    </location>
</feature>
<dbReference type="Pfam" id="PF07883">
    <property type="entry name" value="Cupin_2"/>
    <property type="match status" value="1"/>
</dbReference>
<evidence type="ECO:0000259" key="1">
    <source>
        <dbReference type="Pfam" id="PF07883"/>
    </source>
</evidence>
<dbReference type="CDD" id="cd02238">
    <property type="entry name" value="cupin_KdgF"/>
    <property type="match status" value="1"/>
</dbReference>
<dbReference type="PIRSF" id="PIRSF029883">
    <property type="entry name" value="KdgF"/>
    <property type="match status" value="1"/>
</dbReference>
<evidence type="ECO:0000313" key="2">
    <source>
        <dbReference type="EMBL" id="ACY48058.1"/>
    </source>
</evidence>
<dbReference type="eggNOG" id="COG1917">
    <property type="taxonomic scope" value="Bacteria"/>
</dbReference>
<dbReference type="KEGG" id="rmr:Rmar_1168"/>
<dbReference type="InterPro" id="IPR011051">
    <property type="entry name" value="RmlC_Cupin_sf"/>
</dbReference>
<gene>
    <name evidence="2" type="ordered locus">Rmar_1168</name>
</gene>
<dbReference type="STRING" id="518766.Rmar_1168"/>
<dbReference type="EMBL" id="CP001807">
    <property type="protein sequence ID" value="ACY48058.1"/>
    <property type="molecule type" value="Genomic_DNA"/>
</dbReference>
<accession>D0MHV0</accession>
<name>D0MHV0_RHOM4</name>